<dbReference type="SUPFAM" id="SSF52540">
    <property type="entry name" value="P-loop containing nucleoside triphosphate hydrolases"/>
    <property type="match status" value="1"/>
</dbReference>
<name>A0ABP0UB12_9BRYO</name>
<reference evidence="8" key="1">
    <citation type="submission" date="2024-02" db="EMBL/GenBank/DDBJ databases">
        <authorList>
            <consortium name="ELIXIR-Norway"/>
            <consortium name="Elixir Norway"/>
        </authorList>
    </citation>
    <scope>NUCLEOTIDE SEQUENCE</scope>
</reference>
<evidence type="ECO:0000313" key="9">
    <source>
        <dbReference type="Proteomes" id="UP001497512"/>
    </source>
</evidence>
<evidence type="ECO:0000256" key="3">
    <source>
        <dbReference type="ARBA" id="ARBA00004370"/>
    </source>
</evidence>
<proteinExistence type="predicted"/>
<protein>
    <recommendedName>
        <fullName evidence="7">NB-ARC domain-containing protein</fullName>
    </recommendedName>
</protein>
<gene>
    <name evidence="8" type="ORF">CSSPTR1EN2_LOCUS13423</name>
</gene>
<evidence type="ECO:0000256" key="2">
    <source>
        <dbReference type="ARBA" id="ARBA00004240"/>
    </source>
</evidence>
<dbReference type="EMBL" id="OZ019894">
    <property type="protein sequence ID" value="CAK9216343.1"/>
    <property type="molecule type" value="Genomic_DNA"/>
</dbReference>
<dbReference type="Gene3D" id="3.40.50.1820">
    <property type="entry name" value="alpha/beta hydrolase"/>
    <property type="match status" value="1"/>
</dbReference>
<evidence type="ECO:0000256" key="6">
    <source>
        <dbReference type="ARBA" id="ARBA00023136"/>
    </source>
</evidence>
<dbReference type="InterPro" id="IPR042197">
    <property type="entry name" value="Apaf_helical"/>
</dbReference>
<evidence type="ECO:0000256" key="4">
    <source>
        <dbReference type="ARBA" id="ARBA00022824"/>
    </source>
</evidence>
<keyword evidence="9" id="KW-1185">Reference proteome</keyword>
<evidence type="ECO:0000313" key="8">
    <source>
        <dbReference type="EMBL" id="CAK9216343.1"/>
    </source>
</evidence>
<evidence type="ECO:0000256" key="5">
    <source>
        <dbReference type="ARBA" id="ARBA00023128"/>
    </source>
</evidence>
<keyword evidence="5" id="KW-0496">Mitochondrion</keyword>
<evidence type="ECO:0000256" key="1">
    <source>
        <dbReference type="ARBA" id="ARBA00004173"/>
    </source>
</evidence>
<dbReference type="PANTHER" id="PTHR48182">
    <property type="entry name" value="PROTEIN SERAC1"/>
    <property type="match status" value="1"/>
</dbReference>
<sequence length="1360" mass="155344">MGSKKRKWPFPDMFQWPRNLFSSDSKEFVALPSCSNQDGQHVHQLWPPEDDVSIAEFDVVFFHGLQRPNELETWKRTWASRTNPQDCWAQNWLPHALGGNIRVLALSYDSCPVQTENKGHIEDVSELGSNILETLVFSNRWKLGQRCGFVLVGHCFGGLIIKSLVEEANKRAYSRAKNPLDEQSKRRANKFLKNLKGIVFYAVPHAGSKLESYFQRCNSNWSNKISGVKLARFMENLKPNQSRMENLSTTFDSIMIGLRASVYAFVEGIPTKDAGYKLVEKAGAQRLAGENYYVVEDGDHFTLCNPPSKEHPSYAKLVDFLKTCQQQDSFEYSIIKSAFHRKFHFYKEPTELVQTLLRSLKGGETHIIVHGKFGVGKTALVEYVMQKYAMDLDDTFPGGVFQMKYGHDCDIIASQGELLRQLMQHGKVGVLQTPSCRSIPNMLQEQLNNLHENWLLVVDDVWSSRLIIESPIPRNTGSRLLITSRFPLKELPAIRIKVDEWSNNDLAAKLLASKAANDPEETTFPKGCEDVARKILKKCSGCMLAVSIFGSILSNTPKNESAWKKVYAQFKYYASAEEYTPYDYNGTIFAAIDLSLDHDKNKMFSKDLMWNVLQALSLFPSVRNIPSCVVKLAWKSMQPEGKTEYFEAVVNSLIHKNLVDGSAYGYLRLHNLVAEYLELKKPIDLVTILCEQEGELKQGRELLTIFLSIYGKQSARAKMLLWQIGAIFDEMLSDFDFWLDELLDSDAENAILAVYQLYKATQQDAKALLRLMHGHERQALIAAQVLVLLTINAGAKNLLVDEDIENFVHLCTHNLPNIRNFNRYVEDWCKVMLKMANCNVFAKKMIRHKPLLIFIVERIQKDDEYLLKFAQILMALILCVQEIGNTSLEENVLEEDKDVMRKRMKSCVLDNTCLSHVVLYHGENSSRGTEVPFFEPKLIFEYVKVLLQHHIRDSKLIFEYVKLLLQQHKREAATFKERHALRLPHFTDGFIELLDNLVDITNGATHFVEYGCVELLFYIEEPRRNFITFKHGMRFFSHRVIFESISSTGHIRSLVSIFKHGTKEDIMNVPWVLKYLAIVHEEVALQLIIEVGVEKVVEAVGLWEDFWLQDAVEVLLKHESIAKEMILQGTICELLTRVIHQNSEVCMHVLSNLIKCYGDIVIEDLDAKGGLRLFLACYSMQPLNPTWIQLLQDMAHNKAFANKMVALGSIEMVADTLNHPMDFGHLISVAGLVRCLVEGFEDRLHILLSKISIKDLLAIHEQLCLQRILEFTFLPGAFVITKRMAMDLLASNHHNFADFRVLSRLARSHEEIASLIASLIATNDKIMKDLFSNCSNGMCVELLSAKFATSREKKVKSRQI</sequence>
<dbReference type="Pfam" id="PF00931">
    <property type="entry name" value="NB-ARC"/>
    <property type="match status" value="1"/>
</dbReference>
<dbReference type="SUPFAM" id="SSF53474">
    <property type="entry name" value="alpha/beta-Hydrolases"/>
    <property type="match status" value="1"/>
</dbReference>
<dbReference type="InterPro" id="IPR002182">
    <property type="entry name" value="NB-ARC"/>
</dbReference>
<feature type="domain" description="NB-ARC" evidence="7">
    <location>
        <begin position="352"/>
        <end position="485"/>
    </location>
</feature>
<dbReference type="Gene3D" id="3.40.50.300">
    <property type="entry name" value="P-loop containing nucleotide triphosphate hydrolases"/>
    <property type="match status" value="1"/>
</dbReference>
<keyword evidence="6" id="KW-0472">Membrane</keyword>
<comment type="subcellular location">
    <subcellularLocation>
        <location evidence="2">Endoplasmic reticulum</location>
    </subcellularLocation>
    <subcellularLocation>
        <location evidence="3">Membrane</location>
    </subcellularLocation>
    <subcellularLocation>
        <location evidence="1">Mitochondrion</location>
    </subcellularLocation>
</comment>
<dbReference type="InterPro" id="IPR052374">
    <property type="entry name" value="SERAC1"/>
</dbReference>
<keyword evidence="4" id="KW-0256">Endoplasmic reticulum</keyword>
<dbReference type="InterPro" id="IPR029058">
    <property type="entry name" value="AB_hydrolase_fold"/>
</dbReference>
<evidence type="ECO:0000259" key="7">
    <source>
        <dbReference type="Pfam" id="PF00931"/>
    </source>
</evidence>
<dbReference type="PANTHER" id="PTHR48182:SF2">
    <property type="entry name" value="PROTEIN SERAC1"/>
    <property type="match status" value="1"/>
</dbReference>
<dbReference type="Gene3D" id="1.10.8.430">
    <property type="entry name" value="Helical domain of apoptotic protease-activating factors"/>
    <property type="match status" value="1"/>
</dbReference>
<dbReference type="InterPro" id="IPR027417">
    <property type="entry name" value="P-loop_NTPase"/>
</dbReference>
<accession>A0ABP0UB12</accession>
<dbReference type="Proteomes" id="UP001497512">
    <property type="component" value="Chromosome 2"/>
</dbReference>
<organism evidence="8 9">
    <name type="scientific">Sphagnum troendelagicum</name>
    <dbReference type="NCBI Taxonomy" id="128251"/>
    <lineage>
        <taxon>Eukaryota</taxon>
        <taxon>Viridiplantae</taxon>
        <taxon>Streptophyta</taxon>
        <taxon>Embryophyta</taxon>
        <taxon>Bryophyta</taxon>
        <taxon>Sphagnophytina</taxon>
        <taxon>Sphagnopsida</taxon>
        <taxon>Sphagnales</taxon>
        <taxon>Sphagnaceae</taxon>
        <taxon>Sphagnum</taxon>
    </lineage>
</organism>
<dbReference type="PRINTS" id="PR00364">
    <property type="entry name" value="DISEASERSIST"/>
</dbReference>